<evidence type="ECO:0000313" key="2">
    <source>
        <dbReference type="Proteomes" id="UP000017836"/>
    </source>
</evidence>
<dbReference type="Gramene" id="ERN16767">
    <property type="protein sequence ID" value="ERN16767"/>
    <property type="gene ID" value="AMTR_s00057p00056820"/>
</dbReference>
<protein>
    <submittedName>
        <fullName evidence="1">Uncharacterized protein</fullName>
    </submittedName>
</protein>
<reference evidence="2" key="1">
    <citation type="journal article" date="2013" name="Science">
        <title>The Amborella genome and the evolution of flowering plants.</title>
        <authorList>
            <consortium name="Amborella Genome Project"/>
        </authorList>
    </citation>
    <scope>NUCLEOTIDE SEQUENCE [LARGE SCALE GENOMIC DNA]</scope>
</reference>
<proteinExistence type="predicted"/>
<dbReference type="AlphaFoldDB" id="U5D5Q5"/>
<sequence>MLKPKVQDCLAKFKASDLLKFGLKESILIDNGIPNLGLKSFIAIGRSNPSPLNGTDSTPTKFATTFHMLFQVNTSPLEQLKAWFLAFIVVAAHICYSANKSASLASKKCSHEYLHPGNLKAIPSCLHISA</sequence>
<evidence type="ECO:0000313" key="1">
    <source>
        <dbReference type="EMBL" id="ERN16767.1"/>
    </source>
</evidence>
<dbReference type="Proteomes" id="UP000017836">
    <property type="component" value="Unassembled WGS sequence"/>
</dbReference>
<organism evidence="1 2">
    <name type="scientific">Amborella trichopoda</name>
    <dbReference type="NCBI Taxonomy" id="13333"/>
    <lineage>
        <taxon>Eukaryota</taxon>
        <taxon>Viridiplantae</taxon>
        <taxon>Streptophyta</taxon>
        <taxon>Embryophyta</taxon>
        <taxon>Tracheophyta</taxon>
        <taxon>Spermatophyta</taxon>
        <taxon>Magnoliopsida</taxon>
        <taxon>Amborellales</taxon>
        <taxon>Amborellaceae</taxon>
        <taxon>Amborella</taxon>
    </lineage>
</organism>
<gene>
    <name evidence="1" type="ORF">AMTR_s00057p00056820</name>
</gene>
<name>U5D5Q5_AMBTC</name>
<dbReference type="HOGENOM" id="CLU_1940963_0_0_1"/>
<dbReference type="EMBL" id="KI392405">
    <property type="protein sequence ID" value="ERN16767.1"/>
    <property type="molecule type" value="Genomic_DNA"/>
</dbReference>
<accession>U5D5Q5</accession>
<keyword evidence="2" id="KW-1185">Reference proteome</keyword>